<keyword evidence="1" id="KW-1133">Transmembrane helix</keyword>
<dbReference type="WBParaSite" id="NBR_0001821201-mRNA-1">
    <property type="protein sequence ID" value="NBR_0001821201-mRNA-1"/>
    <property type="gene ID" value="NBR_0001821201"/>
</dbReference>
<keyword evidence="1" id="KW-0812">Transmembrane</keyword>
<evidence type="ECO:0000256" key="1">
    <source>
        <dbReference type="SAM" id="Phobius"/>
    </source>
</evidence>
<reference evidence="4" key="1">
    <citation type="submission" date="2017-02" db="UniProtKB">
        <authorList>
            <consortium name="WormBaseParasite"/>
        </authorList>
    </citation>
    <scope>IDENTIFICATION</scope>
</reference>
<dbReference type="EMBL" id="UYSL01023254">
    <property type="protein sequence ID" value="VDL81935.1"/>
    <property type="molecule type" value="Genomic_DNA"/>
</dbReference>
<proteinExistence type="predicted"/>
<sequence length="89" mass="9612">MLLRILLSGAHSDYATIPGTQAVLTIPLTYVIIAGSVAGAILLVLLTILTYFVVRKLRRREPSPPPAEPGIRDVLNSSALNVDFEDVDI</sequence>
<keyword evidence="1" id="KW-0472">Membrane</keyword>
<evidence type="ECO:0000313" key="2">
    <source>
        <dbReference type="EMBL" id="VDL81935.1"/>
    </source>
</evidence>
<name>A0A0N4YM40_NIPBR</name>
<feature type="transmembrane region" description="Helical" evidence="1">
    <location>
        <begin position="28"/>
        <end position="54"/>
    </location>
</feature>
<keyword evidence="3" id="KW-1185">Reference proteome</keyword>
<reference evidence="2 3" key="2">
    <citation type="submission" date="2018-11" db="EMBL/GenBank/DDBJ databases">
        <authorList>
            <consortium name="Pathogen Informatics"/>
        </authorList>
    </citation>
    <scope>NUCLEOTIDE SEQUENCE [LARGE SCALE GENOMIC DNA]</scope>
</reference>
<evidence type="ECO:0000313" key="3">
    <source>
        <dbReference type="Proteomes" id="UP000271162"/>
    </source>
</evidence>
<gene>
    <name evidence="2" type="ORF">NBR_LOCUS18214</name>
</gene>
<dbReference type="Proteomes" id="UP000271162">
    <property type="component" value="Unassembled WGS sequence"/>
</dbReference>
<accession>A0A0N4YM40</accession>
<protein>
    <submittedName>
        <fullName evidence="4">Glycophorin-A</fullName>
    </submittedName>
</protein>
<organism evidence="4">
    <name type="scientific">Nippostrongylus brasiliensis</name>
    <name type="common">Rat hookworm</name>
    <dbReference type="NCBI Taxonomy" id="27835"/>
    <lineage>
        <taxon>Eukaryota</taxon>
        <taxon>Metazoa</taxon>
        <taxon>Ecdysozoa</taxon>
        <taxon>Nematoda</taxon>
        <taxon>Chromadorea</taxon>
        <taxon>Rhabditida</taxon>
        <taxon>Rhabditina</taxon>
        <taxon>Rhabditomorpha</taxon>
        <taxon>Strongyloidea</taxon>
        <taxon>Heligmosomidae</taxon>
        <taxon>Nippostrongylus</taxon>
    </lineage>
</organism>
<dbReference type="AlphaFoldDB" id="A0A0N4YM40"/>
<evidence type="ECO:0000313" key="4">
    <source>
        <dbReference type="WBParaSite" id="NBR_0001821201-mRNA-1"/>
    </source>
</evidence>